<dbReference type="AlphaFoldDB" id="A0AAN4Y7T8"/>
<organism evidence="4 5">
    <name type="scientific">Aspergillus oryzae</name>
    <name type="common">Yellow koji mold</name>
    <dbReference type="NCBI Taxonomy" id="5062"/>
    <lineage>
        <taxon>Eukaryota</taxon>
        <taxon>Fungi</taxon>
        <taxon>Dikarya</taxon>
        <taxon>Ascomycota</taxon>
        <taxon>Pezizomycotina</taxon>
        <taxon>Eurotiomycetes</taxon>
        <taxon>Eurotiomycetidae</taxon>
        <taxon>Eurotiales</taxon>
        <taxon>Aspergillaceae</taxon>
        <taxon>Aspergillus</taxon>
        <taxon>Aspergillus subgen. Circumdati</taxon>
    </lineage>
</organism>
<accession>A0AAN4Y7T8</accession>
<dbReference type="EMBL" id="BSYA01000001">
    <property type="protein sequence ID" value="GMG22545.1"/>
    <property type="molecule type" value="Genomic_DNA"/>
</dbReference>
<reference evidence="4" key="1">
    <citation type="submission" date="2023-04" db="EMBL/GenBank/DDBJ databases">
        <title>Aspergillus oryzae NBRC 4228.</title>
        <authorList>
            <person name="Ichikawa N."/>
            <person name="Sato H."/>
            <person name="Tonouchi N."/>
        </authorList>
    </citation>
    <scope>NUCLEOTIDE SEQUENCE</scope>
    <source>
        <strain evidence="4">NBRC 4228</strain>
    </source>
</reference>
<comment type="caution">
    <text evidence="4">The sequence shown here is derived from an EMBL/GenBank/DDBJ whole genome shotgun (WGS) entry which is preliminary data.</text>
</comment>
<name>A0AAN4Y7T8_ASPOZ</name>
<dbReference type="Pfam" id="PF00106">
    <property type="entry name" value="adh_short"/>
    <property type="match status" value="1"/>
</dbReference>
<dbReference type="PANTHER" id="PTHR43618">
    <property type="entry name" value="7-ALPHA-HYDROXYSTEROID DEHYDROGENASE"/>
    <property type="match status" value="1"/>
</dbReference>
<sequence length="81" mass="8643">MISEGYVANGATVYISSRDAKACEKAVNELNALGKGKAHAIPADFYKEEDVKKLAEELGKRESSTFLANATQRSHPAGLSS</sequence>
<dbReference type="InterPro" id="IPR052178">
    <property type="entry name" value="Sec_Metab_Biosynth_SDR"/>
</dbReference>
<evidence type="ECO:0000313" key="4">
    <source>
        <dbReference type="EMBL" id="GMG22545.1"/>
    </source>
</evidence>
<dbReference type="Proteomes" id="UP001165205">
    <property type="component" value="Unassembled WGS sequence"/>
</dbReference>
<dbReference type="PANTHER" id="PTHR43618:SF17">
    <property type="entry name" value="RHAMNOLIPIDS BIOSYNTHESIS 3-OXOACYL-[ACYL-CARRIER-PROTEIN] REDUCTASE"/>
    <property type="match status" value="1"/>
</dbReference>
<evidence type="ECO:0000256" key="2">
    <source>
        <dbReference type="ARBA" id="ARBA00022857"/>
    </source>
</evidence>
<dbReference type="Gene3D" id="3.40.50.720">
    <property type="entry name" value="NAD(P)-binding Rossmann-like Domain"/>
    <property type="match status" value="1"/>
</dbReference>
<comment type="similarity">
    <text evidence="1">Belongs to the short-chain dehydrogenases/reductases (SDR) family.</text>
</comment>
<dbReference type="SUPFAM" id="SSF51735">
    <property type="entry name" value="NAD(P)-binding Rossmann-fold domains"/>
    <property type="match status" value="1"/>
</dbReference>
<evidence type="ECO:0000256" key="1">
    <source>
        <dbReference type="ARBA" id="ARBA00006484"/>
    </source>
</evidence>
<keyword evidence="3" id="KW-0560">Oxidoreductase</keyword>
<dbReference type="GO" id="GO:0016491">
    <property type="term" value="F:oxidoreductase activity"/>
    <property type="evidence" value="ECO:0007669"/>
    <property type="project" value="UniProtKB-KW"/>
</dbReference>
<gene>
    <name evidence="4" type="ORF">Aory04_000016900</name>
</gene>
<protein>
    <submittedName>
        <fullName evidence="4">Unnamed protein product</fullName>
    </submittedName>
</protein>
<evidence type="ECO:0000256" key="3">
    <source>
        <dbReference type="ARBA" id="ARBA00023002"/>
    </source>
</evidence>
<dbReference type="InterPro" id="IPR036291">
    <property type="entry name" value="NAD(P)-bd_dom_sf"/>
</dbReference>
<evidence type="ECO:0000313" key="5">
    <source>
        <dbReference type="Proteomes" id="UP001165205"/>
    </source>
</evidence>
<dbReference type="InterPro" id="IPR002347">
    <property type="entry name" value="SDR_fam"/>
</dbReference>
<proteinExistence type="inferred from homology"/>
<keyword evidence="2" id="KW-0521">NADP</keyword>